<feature type="domain" description="Sorting nexin/Vps5-like C-terminal" evidence="2">
    <location>
        <begin position="135"/>
        <end position="340"/>
    </location>
</feature>
<keyword evidence="4" id="KW-1185">Reference proteome</keyword>
<reference evidence="3" key="1">
    <citation type="submission" date="2020-12" db="EMBL/GenBank/DDBJ databases">
        <title>Metabolic potential, ecology and presence of endohyphal bacteria is reflected in genomic diversity of Mucoromycotina.</title>
        <authorList>
            <person name="Muszewska A."/>
            <person name="Okrasinska A."/>
            <person name="Steczkiewicz K."/>
            <person name="Drgas O."/>
            <person name="Orlowska M."/>
            <person name="Perlinska-Lenart U."/>
            <person name="Aleksandrzak-Piekarczyk T."/>
            <person name="Szatraj K."/>
            <person name="Zielenkiewicz U."/>
            <person name="Pilsyk S."/>
            <person name="Malc E."/>
            <person name="Mieczkowski P."/>
            <person name="Kruszewska J.S."/>
            <person name="Biernat P."/>
            <person name="Pawlowska J."/>
        </authorList>
    </citation>
    <scope>NUCLEOTIDE SEQUENCE</scope>
    <source>
        <strain evidence="3">WA0000067209</strain>
    </source>
</reference>
<protein>
    <recommendedName>
        <fullName evidence="5">Sorting nexin/Vps5-like C-terminal domain-containing protein</fullName>
    </recommendedName>
</protein>
<evidence type="ECO:0000313" key="4">
    <source>
        <dbReference type="Proteomes" id="UP000654370"/>
    </source>
</evidence>
<dbReference type="Pfam" id="PF00787">
    <property type="entry name" value="PX"/>
    <property type="match status" value="1"/>
</dbReference>
<dbReference type="PANTHER" id="PTHR47433:SF1">
    <property type="entry name" value="VACUOLAR PROTEIN SORTING-ASSOCIATED PROTEIN 17"/>
    <property type="match status" value="1"/>
</dbReference>
<evidence type="ECO:0000259" key="1">
    <source>
        <dbReference type="Pfam" id="PF00787"/>
    </source>
</evidence>
<dbReference type="InterPro" id="IPR001683">
    <property type="entry name" value="PX_dom"/>
</dbReference>
<dbReference type="GO" id="GO:0042147">
    <property type="term" value="P:retrograde transport, endosome to Golgi"/>
    <property type="evidence" value="ECO:0007669"/>
    <property type="project" value="TreeGrafter"/>
</dbReference>
<dbReference type="SUPFAM" id="SSF103657">
    <property type="entry name" value="BAR/IMD domain-like"/>
    <property type="match status" value="1"/>
</dbReference>
<dbReference type="GO" id="GO:0030905">
    <property type="term" value="C:retromer, tubulation complex"/>
    <property type="evidence" value="ECO:0007669"/>
    <property type="project" value="TreeGrafter"/>
</dbReference>
<dbReference type="Gene3D" id="1.20.1270.60">
    <property type="entry name" value="Arfaptin homology (AH) domain/BAR domain"/>
    <property type="match status" value="1"/>
</dbReference>
<dbReference type="Proteomes" id="UP000654370">
    <property type="component" value="Unassembled WGS sequence"/>
</dbReference>
<organism evidence="3 4">
    <name type="scientific">Mortierella isabellina</name>
    <name type="common">Filamentous fungus</name>
    <name type="synonym">Umbelopsis isabellina</name>
    <dbReference type="NCBI Taxonomy" id="91625"/>
    <lineage>
        <taxon>Eukaryota</taxon>
        <taxon>Fungi</taxon>
        <taxon>Fungi incertae sedis</taxon>
        <taxon>Mucoromycota</taxon>
        <taxon>Mucoromycotina</taxon>
        <taxon>Umbelopsidomycetes</taxon>
        <taxon>Umbelopsidales</taxon>
        <taxon>Umbelopsidaceae</taxon>
        <taxon>Umbelopsis</taxon>
    </lineage>
</organism>
<dbReference type="OrthoDB" id="9976382at2759"/>
<feature type="domain" description="PX" evidence="1">
    <location>
        <begin position="10"/>
        <end position="88"/>
    </location>
</feature>
<name>A0A8H7Q6G1_MORIS</name>
<dbReference type="Gene3D" id="3.30.1520.10">
    <property type="entry name" value="Phox-like domain"/>
    <property type="match status" value="1"/>
</dbReference>
<evidence type="ECO:0000313" key="3">
    <source>
        <dbReference type="EMBL" id="KAG2186430.1"/>
    </source>
</evidence>
<dbReference type="AlphaFoldDB" id="A0A8H7Q6G1"/>
<dbReference type="GO" id="GO:0032266">
    <property type="term" value="F:phosphatidylinositol-3-phosphate binding"/>
    <property type="evidence" value="ECO:0007669"/>
    <property type="project" value="TreeGrafter"/>
</dbReference>
<proteinExistence type="predicted"/>
<dbReference type="GO" id="GO:0005768">
    <property type="term" value="C:endosome"/>
    <property type="evidence" value="ECO:0007669"/>
    <property type="project" value="TreeGrafter"/>
</dbReference>
<dbReference type="InterPro" id="IPR027267">
    <property type="entry name" value="AH/BAR_dom_sf"/>
</dbReference>
<accession>A0A8H7Q6G1</accession>
<dbReference type="EMBL" id="JAEPQZ010000001">
    <property type="protein sequence ID" value="KAG2186430.1"/>
    <property type="molecule type" value="Genomic_DNA"/>
</dbReference>
<dbReference type="InterPro" id="IPR036871">
    <property type="entry name" value="PX_dom_sf"/>
</dbReference>
<dbReference type="SUPFAM" id="SSF64268">
    <property type="entry name" value="PX domain"/>
    <property type="match status" value="1"/>
</dbReference>
<gene>
    <name evidence="3" type="ORF">INT43_002868</name>
</gene>
<dbReference type="Pfam" id="PF09325">
    <property type="entry name" value="Vps5"/>
    <property type="match status" value="1"/>
</dbReference>
<dbReference type="InterPro" id="IPR015404">
    <property type="entry name" value="Vps5_C"/>
</dbReference>
<evidence type="ECO:0000259" key="2">
    <source>
        <dbReference type="Pfam" id="PF09325"/>
    </source>
</evidence>
<comment type="caution">
    <text evidence="3">The sequence shown here is derived from an EMBL/GenBank/DDBJ whole genome shotgun (WGS) entry which is preliminary data.</text>
</comment>
<dbReference type="GO" id="GO:0006886">
    <property type="term" value="P:intracellular protein transport"/>
    <property type="evidence" value="ECO:0007669"/>
    <property type="project" value="TreeGrafter"/>
</dbReference>
<dbReference type="GO" id="GO:0005829">
    <property type="term" value="C:cytosol"/>
    <property type="evidence" value="ECO:0007669"/>
    <property type="project" value="GOC"/>
</dbReference>
<evidence type="ECO:0008006" key="5">
    <source>
        <dbReference type="Google" id="ProtNLM"/>
    </source>
</evidence>
<dbReference type="InterPro" id="IPR053055">
    <property type="entry name" value="VPS17"/>
</dbReference>
<dbReference type="PANTHER" id="PTHR47433">
    <property type="entry name" value="VACUOLAR PROTEIN SORTING-ASSOCIATED PROTEIN 17"/>
    <property type="match status" value="1"/>
</dbReference>
<sequence>MESNLRSYQHKTGRGERTYSEFERLATHLTLVHEDLFVPALPDMTVSVIAGQRPEDEDKLLLARMQRWINLITSHPVFKYSDLVKEFAESGQGFMPTVKPQSFHRHPSRFQLMKGGLGLSGGAPADVDNEYISLTNQIQAFSQGLQAVSKAVQANFKCRKALSTSYLELGNKMGTFSEKENNAIIQNSYRRMADALQECGELQRPQAQAENALLTDAVAYQTKNAQIAKDALDARLAGISQHHESTKTTESKLKTMNKLKASNSIKSARVNDAIEDMQEAKAQEQEVYRRCEKVNLNLKKELSGRYKTQVTEDITKTLADYVKAQIQYERQMLQKWEGLQHSQGMSVNRTSRWREGSIEGRIDERKAAALLGTAS</sequence>